<accession>A0ABT3FHR6</accession>
<reference evidence="3 4" key="1">
    <citation type="submission" date="2022-10" db="EMBL/GenBank/DDBJ databases">
        <title>Luteolibacter flavescens strain MCCC 1K03193, whole genome shotgun sequencing project.</title>
        <authorList>
            <person name="Zhao G."/>
            <person name="Shen L."/>
        </authorList>
    </citation>
    <scope>NUCLEOTIDE SEQUENCE [LARGE SCALE GENOMIC DNA]</scope>
    <source>
        <strain evidence="3 4">MCCC 1K03193</strain>
    </source>
</reference>
<evidence type="ECO:0000313" key="3">
    <source>
        <dbReference type="EMBL" id="MCW1883104.1"/>
    </source>
</evidence>
<dbReference type="EMBL" id="JAPDDS010000001">
    <property type="protein sequence ID" value="MCW1883104.1"/>
    <property type="molecule type" value="Genomic_DNA"/>
</dbReference>
<organism evidence="3 4">
    <name type="scientific">Luteolibacter flavescens</name>
    <dbReference type="NCBI Taxonomy" id="1859460"/>
    <lineage>
        <taxon>Bacteria</taxon>
        <taxon>Pseudomonadati</taxon>
        <taxon>Verrucomicrobiota</taxon>
        <taxon>Verrucomicrobiia</taxon>
        <taxon>Verrucomicrobiales</taxon>
        <taxon>Verrucomicrobiaceae</taxon>
        <taxon>Luteolibacter</taxon>
    </lineage>
</organism>
<evidence type="ECO:0000256" key="1">
    <source>
        <dbReference type="ARBA" id="ARBA00022747"/>
    </source>
</evidence>
<sequence>MSNHTLAELASVRMGATLRGRDATRPDPAGSFRLIQISDLDDRGGFLTQDFTRVSPREAISSSVVLRPDDILFPNRGARTTASLFEGSDSPCFVGAQFFIIRPSSRKVMPAYVAWLLRTRDATDYFDLHRRGSNVLTLQKGAMEAFQVPLPSWEIQHAIVETDRLHHHACDLESRLAVLRHLHLEETLINRAHRP</sequence>
<dbReference type="Gene3D" id="3.90.220.20">
    <property type="entry name" value="DNA methylase specificity domains"/>
    <property type="match status" value="1"/>
</dbReference>
<keyword evidence="3" id="KW-0378">Hydrolase</keyword>
<dbReference type="Proteomes" id="UP001207930">
    <property type="component" value="Unassembled WGS sequence"/>
</dbReference>
<dbReference type="PANTHER" id="PTHR30408">
    <property type="entry name" value="TYPE-1 RESTRICTION ENZYME ECOKI SPECIFICITY PROTEIN"/>
    <property type="match status" value="1"/>
</dbReference>
<protein>
    <submittedName>
        <fullName evidence="3">Restriction endonuclease subunit S</fullName>
    </submittedName>
</protein>
<dbReference type="InterPro" id="IPR052021">
    <property type="entry name" value="Type-I_RS_S_subunit"/>
</dbReference>
<dbReference type="InterPro" id="IPR044946">
    <property type="entry name" value="Restrct_endonuc_typeI_TRD_sf"/>
</dbReference>
<dbReference type="GO" id="GO:0004519">
    <property type="term" value="F:endonuclease activity"/>
    <property type="evidence" value="ECO:0007669"/>
    <property type="project" value="UniProtKB-KW"/>
</dbReference>
<dbReference type="SUPFAM" id="SSF116734">
    <property type="entry name" value="DNA methylase specificity domain"/>
    <property type="match status" value="1"/>
</dbReference>
<dbReference type="CDD" id="cd16961">
    <property type="entry name" value="RMtype1_S_TRD-CR_like"/>
    <property type="match status" value="1"/>
</dbReference>
<keyword evidence="3" id="KW-0255">Endonuclease</keyword>
<dbReference type="PANTHER" id="PTHR30408:SF12">
    <property type="entry name" value="TYPE I RESTRICTION ENZYME MJAVIII SPECIFICITY SUBUNIT"/>
    <property type="match status" value="1"/>
</dbReference>
<keyword evidence="2" id="KW-0238">DNA-binding</keyword>
<name>A0ABT3FHR6_9BACT</name>
<gene>
    <name evidence="3" type="ORF">OKA04_00080</name>
</gene>
<dbReference type="RefSeq" id="WP_264499068.1">
    <property type="nucleotide sequence ID" value="NZ_JAPDDS010000001.1"/>
</dbReference>
<comment type="caution">
    <text evidence="3">The sequence shown here is derived from an EMBL/GenBank/DDBJ whole genome shotgun (WGS) entry which is preliminary data.</text>
</comment>
<keyword evidence="3" id="KW-0540">Nuclease</keyword>
<proteinExistence type="predicted"/>
<evidence type="ECO:0000313" key="4">
    <source>
        <dbReference type="Proteomes" id="UP001207930"/>
    </source>
</evidence>
<keyword evidence="1" id="KW-0680">Restriction system</keyword>
<keyword evidence="4" id="KW-1185">Reference proteome</keyword>
<evidence type="ECO:0000256" key="2">
    <source>
        <dbReference type="ARBA" id="ARBA00023125"/>
    </source>
</evidence>